<organism evidence="1 2">
    <name type="scientific">Flavonifractor plautii</name>
    <name type="common">Fusobacterium plautii</name>
    <dbReference type="NCBI Taxonomy" id="292800"/>
    <lineage>
        <taxon>Bacteria</taxon>
        <taxon>Bacillati</taxon>
        <taxon>Bacillota</taxon>
        <taxon>Clostridia</taxon>
        <taxon>Eubacteriales</taxon>
        <taxon>Oscillospiraceae</taxon>
        <taxon>Flavonifractor</taxon>
    </lineage>
</organism>
<evidence type="ECO:0000313" key="1">
    <source>
        <dbReference type="EMBL" id="MDB7935324.1"/>
    </source>
</evidence>
<dbReference type="AlphaFoldDB" id="A0AAW6CQV3"/>
<sequence>MDGVKGIDTKTISLQLKSLVVFEFLKEYNELEQTIRKVFEKNLSTLPQKILQQLYFYYGGKIGTYIEYEAHSVRLNSLDFKEGELFKTLSINQIIKIFKESPHLEDFNFVVESVQRTTTVFTFYDCVIRLLNMRNKLAHEVVDLQFKDRDLIELLSHEQIAREPFDLLQNYDVRKMDDMTLYIASNIVYIRKLLSKLNDEVNQT</sequence>
<reference evidence="1" key="1">
    <citation type="submission" date="2023-01" db="EMBL/GenBank/DDBJ databases">
        <title>Human gut microbiome strain richness.</title>
        <authorList>
            <person name="Chen-Liaw A."/>
        </authorList>
    </citation>
    <scope>NUCLEOTIDE SEQUENCE</scope>
    <source>
        <strain evidence="1">1001287st1_F4_1001285I_161205</strain>
    </source>
</reference>
<protein>
    <recommendedName>
        <fullName evidence="3">RiboL-PSP-HEPN domain-containing protein</fullName>
    </recommendedName>
</protein>
<dbReference type="EMBL" id="JAQLWV010000041">
    <property type="protein sequence ID" value="MDB7935324.1"/>
    <property type="molecule type" value="Genomic_DNA"/>
</dbReference>
<evidence type="ECO:0008006" key="3">
    <source>
        <dbReference type="Google" id="ProtNLM"/>
    </source>
</evidence>
<dbReference type="RefSeq" id="WP_195384411.1">
    <property type="nucleotide sequence ID" value="NZ_JADMVZ010000040.1"/>
</dbReference>
<comment type="caution">
    <text evidence="1">The sequence shown here is derived from an EMBL/GenBank/DDBJ whole genome shotgun (WGS) entry which is preliminary data.</text>
</comment>
<dbReference type="Proteomes" id="UP001211173">
    <property type="component" value="Unassembled WGS sequence"/>
</dbReference>
<name>A0AAW6CQV3_FLAPL</name>
<evidence type="ECO:0000313" key="2">
    <source>
        <dbReference type="Proteomes" id="UP001211173"/>
    </source>
</evidence>
<accession>A0AAW6CQV3</accession>
<gene>
    <name evidence="1" type="ORF">PNE06_19750</name>
</gene>
<proteinExistence type="predicted"/>